<dbReference type="GO" id="GO:0003676">
    <property type="term" value="F:nucleic acid binding"/>
    <property type="evidence" value="ECO:0007669"/>
    <property type="project" value="InterPro"/>
</dbReference>
<dbReference type="SUPFAM" id="SSF57756">
    <property type="entry name" value="Retrovirus zinc finger-like domains"/>
    <property type="match status" value="1"/>
</dbReference>
<name>A0A699HB16_TANCI</name>
<dbReference type="InterPro" id="IPR036875">
    <property type="entry name" value="Znf_CCHC_sf"/>
</dbReference>
<feature type="compositionally biased region" description="Low complexity" evidence="2">
    <location>
        <begin position="879"/>
        <end position="895"/>
    </location>
</feature>
<dbReference type="Pfam" id="PF13976">
    <property type="entry name" value="gag_pre-integrs"/>
    <property type="match status" value="1"/>
</dbReference>
<dbReference type="Gene3D" id="4.10.60.10">
    <property type="entry name" value="Zinc finger, CCHC-type"/>
    <property type="match status" value="1"/>
</dbReference>
<dbReference type="PANTHER" id="PTHR11439:SF495">
    <property type="entry name" value="REVERSE TRANSCRIPTASE, RNA-DEPENDENT DNA POLYMERASE-RELATED"/>
    <property type="match status" value="1"/>
</dbReference>
<dbReference type="InterPro" id="IPR001878">
    <property type="entry name" value="Znf_CCHC"/>
</dbReference>
<accession>A0A699HB16</accession>
<reference evidence="4" key="1">
    <citation type="journal article" date="2019" name="Sci. Rep.">
        <title>Draft genome of Tanacetum cinerariifolium, the natural source of mosquito coil.</title>
        <authorList>
            <person name="Yamashiro T."/>
            <person name="Shiraishi A."/>
            <person name="Satake H."/>
            <person name="Nakayama K."/>
        </authorList>
    </citation>
    <scope>NUCLEOTIDE SEQUENCE</scope>
</reference>
<dbReference type="PROSITE" id="PS50158">
    <property type="entry name" value="ZF_CCHC"/>
    <property type="match status" value="1"/>
</dbReference>
<dbReference type="EMBL" id="BKCJ010102462">
    <property type="protein sequence ID" value="GEX33718.1"/>
    <property type="molecule type" value="Genomic_DNA"/>
</dbReference>
<dbReference type="InterPro" id="IPR013103">
    <property type="entry name" value="RVT_2"/>
</dbReference>
<feature type="domain" description="CCHC-type" evidence="3">
    <location>
        <begin position="202"/>
        <end position="216"/>
    </location>
</feature>
<dbReference type="CDD" id="cd09272">
    <property type="entry name" value="RNase_HI_RT_Ty1"/>
    <property type="match status" value="1"/>
</dbReference>
<gene>
    <name evidence="4" type="ORF">Tci_305693</name>
</gene>
<evidence type="ECO:0000256" key="1">
    <source>
        <dbReference type="PROSITE-ProRule" id="PRU00047"/>
    </source>
</evidence>
<dbReference type="InterPro" id="IPR012337">
    <property type="entry name" value="RNaseH-like_sf"/>
</dbReference>
<feature type="compositionally biased region" description="Pro residues" evidence="2">
    <location>
        <begin position="1279"/>
        <end position="1294"/>
    </location>
</feature>
<dbReference type="InterPro" id="IPR025724">
    <property type="entry name" value="GAG-pre-integrase_dom"/>
</dbReference>
<protein>
    <submittedName>
        <fullName evidence="4">Uncharacterized mitochondrial protein AtMg00810-like</fullName>
    </submittedName>
</protein>
<sequence length="1481" mass="168012">YCRVEISIFTGKDSPDGSLKVFLCEKRDSTNHEGVEVDREWHGPKRRKDDLWIHKGRYQSEILEKSPIRIYKAEVKSSSPTSHNIQNIAFVSLNNTNSTNESVSAVSSVSVASSKAPVSTLPNVDNPCDAVIYSFFASQSNNPQLDNKDLKQIDADDLEKMDLKWQMDMLTMRARRFLQRIGRNFDANGTNAIGFDMSKVECYNCHRRGHFSRECRLPRDNRNKDTPRRTVPVEAFTSNALVSQCDGVGNYDWSFQADEEPTNYALMAFTSSGSSSSLGSDNEVVPCSKTCSKAYATLQSHYDKLTVDFRKSQFDDLSYKTCLESFKARLVVCQQNKNVFEEDIKLLKLDVMLRDNAIVELRKKFEKAEKERVDSESDDSMPITPVHDRISVKPVEHTKPAENLRTDNPKSRGHQHSWNRKACFVCKSLNHFIKDCDYYEKKMVQNPIWNYAIRVNHQNSTRMTHPYSNRHVVPIVVLTRSRLIPLNAARPVTTAVPKSTVKSPRPVKHVVNNAHTPIRRHINHRPTPRNSNFNQKVTTVKVKKGNPQQSLKDEGVIDSGCSRHMTRIISYLSNFEEINGGYVAFGVIHSGYLYEGDLTCLFANATLDESNLWHRRLGHINFKTMNKLVKGNLVRGLPSKVFENNHTCVACKKDKQQRASWIKRDFSVSRTPQHNEVAKRKNRTLIEAARNMLADSLLSIPFWAEAVNTACYVQNRVLVTKPHNKTPYELLLGSEPKWLFDIDNLTQSMSYQPVVVGNQPNHSVDIKENLDACKVRKETVSAQQYVLLPLWSTGSQDPQNTNADVAFDFKENENEVYVSPSSSSKPKKHDEIAKREAKGMSPVELYIGVRDLRDEFEEYSVNSTNRVNAASAPVTAVRPNPTNNTNSFNAASPSNNAVNNEEDVGAEADFFNLETNISVSPIPTTRVHKDHLVTQIIGELTSAPQTRSMARMVWVLVDLPKGKRAIGSKWVFRNKKDERGIMIRNKARLVAQRHTQEEGIDYEEVFAPLAMIEAIRIFRSTNKELCKAFKKLMKDKFQMSSMGELTFFLGLQVKQKDDRIFISQEKYVAELLRKFGLTYGKSASTRIETEKPLPKDPDVKRIFRYLKGKPHLGLWYPKDSPFNLVAYSDSDYAGAILDKKSTTRGCQFLGCRLISWQCKKQTIVTTSLTKAEYVAAASCCTQVLWIQIQLLDYGKKVVVTEDIIQQDLRLDDADGVECRKFNFSKYTFDSMVRNVDSPSKFLMIGKGFLGVETPLFATMLVQPQAATEEEDEADEVPAAPTPPSPIHEPSPPTHKPITTPLQAQPAPSSSPLQEQPTTTSTSDMTLLNTLMETWRIESKDDDNAADKEVNIVELTVFNDEEVTMTMAHTLIKMKSKKERLLDEKYQSLKRKPIFVAQARKNMIVYLKNMAGYKIEHFKETLLLESFKKLKAVEVSGSESTQDTLTIDPKEISEEDVQNMLQIVLVTEFKVEALQVKSPLID</sequence>
<comment type="caution">
    <text evidence="4">The sequence shown here is derived from an EMBL/GenBank/DDBJ whole genome shotgun (WGS) entry which is preliminary data.</text>
</comment>
<dbReference type="GO" id="GO:0008270">
    <property type="term" value="F:zinc ion binding"/>
    <property type="evidence" value="ECO:0007669"/>
    <property type="project" value="UniProtKB-KW"/>
</dbReference>
<keyword evidence="1" id="KW-0863">Zinc-finger</keyword>
<dbReference type="Pfam" id="PF07727">
    <property type="entry name" value="RVT_2"/>
    <property type="match status" value="2"/>
</dbReference>
<dbReference type="PANTHER" id="PTHR11439">
    <property type="entry name" value="GAG-POL-RELATED RETROTRANSPOSON"/>
    <property type="match status" value="1"/>
</dbReference>
<evidence type="ECO:0000256" key="2">
    <source>
        <dbReference type="SAM" id="MobiDB-lite"/>
    </source>
</evidence>
<feature type="region of interest" description="Disordered" evidence="2">
    <location>
        <begin position="875"/>
        <end position="895"/>
    </location>
</feature>
<evidence type="ECO:0000259" key="3">
    <source>
        <dbReference type="PROSITE" id="PS50158"/>
    </source>
</evidence>
<keyword evidence="1" id="KW-0862">Zinc</keyword>
<dbReference type="Gene3D" id="3.30.420.10">
    <property type="entry name" value="Ribonuclease H-like superfamily/Ribonuclease H"/>
    <property type="match status" value="1"/>
</dbReference>
<proteinExistence type="predicted"/>
<feature type="compositionally biased region" description="Low complexity" evidence="2">
    <location>
        <begin position="1300"/>
        <end position="1316"/>
    </location>
</feature>
<keyword evidence="1" id="KW-0479">Metal-binding</keyword>
<dbReference type="SMART" id="SM00343">
    <property type="entry name" value="ZnF_C2HC"/>
    <property type="match status" value="2"/>
</dbReference>
<feature type="non-terminal residue" evidence="4">
    <location>
        <position position="1"/>
    </location>
</feature>
<organism evidence="4">
    <name type="scientific">Tanacetum cinerariifolium</name>
    <name type="common">Dalmatian daisy</name>
    <name type="synonym">Chrysanthemum cinerariifolium</name>
    <dbReference type="NCBI Taxonomy" id="118510"/>
    <lineage>
        <taxon>Eukaryota</taxon>
        <taxon>Viridiplantae</taxon>
        <taxon>Streptophyta</taxon>
        <taxon>Embryophyta</taxon>
        <taxon>Tracheophyta</taxon>
        <taxon>Spermatophyta</taxon>
        <taxon>Magnoliopsida</taxon>
        <taxon>eudicotyledons</taxon>
        <taxon>Gunneridae</taxon>
        <taxon>Pentapetalae</taxon>
        <taxon>asterids</taxon>
        <taxon>campanulids</taxon>
        <taxon>Asterales</taxon>
        <taxon>Asteraceae</taxon>
        <taxon>Asteroideae</taxon>
        <taxon>Anthemideae</taxon>
        <taxon>Anthemidinae</taxon>
        <taxon>Tanacetum</taxon>
    </lineage>
</organism>
<dbReference type="Pfam" id="PF00098">
    <property type="entry name" value="zf-CCHC"/>
    <property type="match status" value="1"/>
</dbReference>
<dbReference type="SUPFAM" id="SSF53098">
    <property type="entry name" value="Ribonuclease H-like"/>
    <property type="match status" value="1"/>
</dbReference>
<dbReference type="InterPro" id="IPR036397">
    <property type="entry name" value="RNaseH_sf"/>
</dbReference>
<evidence type="ECO:0000313" key="4">
    <source>
        <dbReference type="EMBL" id="GEX33718.1"/>
    </source>
</evidence>
<feature type="region of interest" description="Disordered" evidence="2">
    <location>
        <begin position="1264"/>
        <end position="1324"/>
    </location>
</feature>